<dbReference type="GO" id="GO:0003682">
    <property type="term" value="F:chromatin binding"/>
    <property type="evidence" value="ECO:0007669"/>
    <property type="project" value="EnsemblFungi"/>
</dbReference>
<evidence type="ECO:0000256" key="4">
    <source>
        <dbReference type="ARBA" id="ARBA00023242"/>
    </source>
</evidence>
<evidence type="ECO:0000256" key="1">
    <source>
        <dbReference type="ARBA" id="ARBA00004123"/>
    </source>
</evidence>
<feature type="domain" description="Zinc knuckle" evidence="8">
    <location>
        <begin position="872"/>
        <end position="893"/>
    </location>
</feature>
<dbReference type="GO" id="GO:0045944">
    <property type="term" value="P:positive regulation of transcription by RNA polymerase II"/>
    <property type="evidence" value="ECO:0007669"/>
    <property type="project" value="EnsemblFungi"/>
</dbReference>
<dbReference type="GO" id="GO:0051123">
    <property type="term" value="P:RNA polymerase II preinitiation complex assembly"/>
    <property type="evidence" value="ECO:0007669"/>
    <property type="project" value="EnsemblFungi"/>
</dbReference>
<dbReference type="GO" id="GO:0017025">
    <property type="term" value="F:TBP-class protein binding"/>
    <property type="evidence" value="ECO:0007669"/>
    <property type="project" value="EnsemblFungi"/>
</dbReference>
<dbReference type="STRING" id="1198029.A0A1U7LN44"/>
<evidence type="ECO:0000256" key="3">
    <source>
        <dbReference type="ARBA" id="ARBA00023163"/>
    </source>
</evidence>
<keyword evidence="9" id="KW-0396">Initiation factor</keyword>
<dbReference type="GO" id="GO:0005829">
    <property type="term" value="C:cytosol"/>
    <property type="evidence" value="ECO:0007669"/>
    <property type="project" value="EnsemblFungi"/>
</dbReference>
<evidence type="ECO:0000256" key="5">
    <source>
        <dbReference type="SAM" id="Coils"/>
    </source>
</evidence>
<dbReference type="GO" id="GO:0005669">
    <property type="term" value="C:transcription factor TFIID complex"/>
    <property type="evidence" value="ECO:0007669"/>
    <property type="project" value="EnsemblFungi"/>
</dbReference>
<gene>
    <name evidence="9" type="ORF">NEOLI_002089</name>
</gene>
<keyword evidence="5" id="KW-0175">Coiled coil</keyword>
<keyword evidence="4" id="KW-0539">Nucleus</keyword>
<feature type="region of interest" description="Disordered" evidence="6">
    <location>
        <begin position="1"/>
        <end position="40"/>
    </location>
</feature>
<dbReference type="OMA" id="KEFMKYQ"/>
<dbReference type="GO" id="GO:0003743">
    <property type="term" value="F:translation initiation factor activity"/>
    <property type="evidence" value="ECO:0007669"/>
    <property type="project" value="UniProtKB-KW"/>
</dbReference>
<dbReference type="GO" id="GO:0004402">
    <property type="term" value="F:histone acetyltransferase activity"/>
    <property type="evidence" value="ECO:0007669"/>
    <property type="project" value="EnsemblFungi"/>
</dbReference>
<evidence type="ECO:0000259" key="7">
    <source>
        <dbReference type="Pfam" id="PF12157"/>
    </source>
</evidence>
<reference evidence="9 10" key="1">
    <citation type="submission" date="2016-04" db="EMBL/GenBank/DDBJ databases">
        <title>Evolutionary innovation and constraint leading to complex multicellularity in the Ascomycota.</title>
        <authorList>
            <person name="Cisse O."/>
            <person name="Nguyen A."/>
            <person name="Hewitt D.A."/>
            <person name="Jedd G."/>
            <person name="Stajich J.E."/>
        </authorList>
    </citation>
    <scope>NUCLEOTIDE SEQUENCE [LARGE SCALE GENOMIC DNA]</scope>
    <source>
        <strain evidence="9 10">DAH-3</strain>
    </source>
</reference>
<evidence type="ECO:0000259" key="8">
    <source>
        <dbReference type="Pfam" id="PF15288"/>
    </source>
</evidence>
<keyword evidence="3" id="KW-0804">Transcription</keyword>
<dbReference type="AlphaFoldDB" id="A0A1U7LN44"/>
<dbReference type="OrthoDB" id="5752at2759"/>
<dbReference type="Pfam" id="PF12157">
    <property type="entry name" value="DUF3591"/>
    <property type="match status" value="1"/>
</dbReference>
<feature type="compositionally biased region" description="Acidic residues" evidence="6">
    <location>
        <begin position="12"/>
        <end position="33"/>
    </location>
</feature>
<dbReference type="InterPro" id="IPR040240">
    <property type="entry name" value="TAF1"/>
</dbReference>
<evidence type="ECO:0000313" key="9">
    <source>
        <dbReference type="EMBL" id="OLL24059.1"/>
    </source>
</evidence>
<protein>
    <submittedName>
        <fullName evidence="9">Putative transcription initiation factor TFIID subunit</fullName>
    </submittedName>
</protein>
<evidence type="ECO:0000256" key="2">
    <source>
        <dbReference type="ARBA" id="ARBA00023015"/>
    </source>
</evidence>
<comment type="caution">
    <text evidence="9">The sequence shown here is derived from an EMBL/GenBank/DDBJ whole genome shotgun (WGS) entry which is preliminary data.</text>
</comment>
<evidence type="ECO:0000256" key="6">
    <source>
        <dbReference type="SAM" id="MobiDB-lite"/>
    </source>
</evidence>
<keyword evidence="10" id="KW-1185">Reference proteome</keyword>
<feature type="domain" description="Transcription initiation factor TFIID subunit 1 histone acetyltransferase" evidence="7">
    <location>
        <begin position="290"/>
        <end position="752"/>
    </location>
</feature>
<dbReference type="EMBL" id="LXFE01001003">
    <property type="protein sequence ID" value="OLL24059.1"/>
    <property type="molecule type" value="Genomic_DNA"/>
</dbReference>
<name>A0A1U7LN44_NEOID</name>
<dbReference type="Proteomes" id="UP000186594">
    <property type="component" value="Unassembled WGS sequence"/>
</dbReference>
<keyword evidence="2" id="KW-0805">Transcription regulation</keyword>
<dbReference type="GO" id="GO:0046982">
    <property type="term" value="F:protein heterodimerization activity"/>
    <property type="evidence" value="ECO:0007669"/>
    <property type="project" value="EnsemblFungi"/>
</dbReference>
<organism evidence="9 10">
    <name type="scientific">Neolecta irregularis (strain DAH-3)</name>
    <dbReference type="NCBI Taxonomy" id="1198029"/>
    <lineage>
        <taxon>Eukaryota</taxon>
        <taxon>Fungi</taxon>
        <taxon>Dikarya</taxon>
        <taxon>Ascomycota</taxon>
        <taxon>Taphrinomycotina</taxon>
        <taxon>Neolectales</taxon>
        <taxon>Neolectaceae</taxon>
        <taxon>Neolecta</taxon>
    </lineage>
</organism>
<evidence type="ECO:0000313" key="10">
    <source>
        <dbReference type="Proteomes" id="UP000186594"/>
    </source>
</evidence>
<keyword evidence="9" id="KW-0648">Protein biosynthesis</keyword>
<comment type="subcellular location">
    <subcellularLocation>
        <location evidence="1">Nucleus</location>
    </subcellularLocation>
</comment>
<proteinExistence type="predicted"/>
<sequence>MASLFGDPPVDMADDPLDFDDIGDDDLPEEEEATNTNKTGDNVAELIQEVGTAGLGQLQSFLNGGLGVPLRSLSWDLHQPITPQIPEIDREKLFRTRFPSFQDGHVLRFGELFASKPVRFNIPKSKTPKVVAPTKIQLEVDLDELVYFNSMRRPVSRHQKDAVNTRFLVGNLMNMDDSAREQQNSREMSSQDTPDFDLFLACDDWESRIAWDQGEKDEKSQTATRYNILDLNFDDWLDDHIIEGDLSSFTKVILDLNDQRLLLDVQHKEIKHSLVPLDRKLRDLDLNKRYNISNDEAYAALRESTQSRIRSNLGQLNIDHSMVAYRLQSPFVCLSLRPQLRDQYRAILSKSHARSFHRSALVVKPEQTLRFSKTKSRKRKKDRGKDAMTLMKTSQDLSLGDNSHFVLFEFSEEYPFVLNNIGMGTRIVNYYRKTSPDDETRPKLDLGETQTLDPMDRSPFWNFGFVNSGEVVPTYYNKLIRAPIFRHKPVLNDFLVIRSQVKSTSKYYLRTIPNLFVVGQTLPVVDVPGPNARKVTTASKNRLKMIAYRLLKRENLRILVKHLSPHFPDQNEMQIRQRLKEFMDFQRKGENQGYWMLKPTETLPTEENTRAMVAPETACLIESMQVGQRVLEDAGYGKTAEEENEDESSLTTEQQLAPWIATRNFINATQGKAMLKLHGEGDPTSRGEGISFIRTSMKGGYKALGESVDEKLSKVGTPENISKSTHSYNVAQQQRAYDQAIVRIWNSQAASLQITEEQALTDFDIDDVHRDEVRDINGHLERRVEVVRDPVVIHAYVRRRQRMEDMTVTADQLNPTDDEEKNRRRKKLLEDELARLKRNQERRIARKAAKGGLMVTTEGGSPSMIKPKQTIRKCSACGQVGHTRSSSKCPMYNKLYTGGVESPPQ</sequence>
<accession>A0A1U7LN44</accession>
<dbReference type="PANTHER" id="PTHR13900:SF0">
    <property type="entry name" value="TRANSCRIPTION INITIATION FACTOR TFIID SUBUNIT 1"/>
    <property type="match status" value="1"/>
</dbReference>
<feature type="coiled-coil region" evidence="5">
    <location>
        <begin position="819"/>
        <end position="846"/>
    </location>
</feature>
<dbReference type="InterPro" id="IPR022591">
    <property type="entry name" value="TAF1_HAT_dom"/>
</dbReference>
<dbReference type="InterPro" id="IPR041670">
    <property type="entry name" value="Znf-CCHC_6"/>
</dbReference>
<dbReference type="GO" id="GO:0016251">
    <property type="term" value="F:RNA polymerase II general transcription initiation factor activity"/>
    <property type="evidence" value="ECO:0007669"/>
    <property type="project" value="InterPro"/>
</dbReference>
<dbReference type="GO" id="GO:0060090">
    <property type="term" value="F:molecular adaptor activity"/>
    <property type="evidence" value="ECO:0007669"/>
    <property type="project" value="EnsemblFungi"/>
</dbReference>
<dbReference type="Pfam" id="PF15288">
    <property type="entry name" value="zf-CCHC_6"/>
    <property type="match status" value="1"/>
</dbReference>
<dbReference type="PANTHER" id="PTHR13900">
    <property type="entry name" value="TRANSCRIPTION INITIATION FACTOR TFIID"/>
    <property type="match status" value="1"/>
</dbReference>